<dbReference type="Proteomes" id="UP000694844">
    <property type="component" value="Chromosome 1"/>
</dbReference>
<evidence type="ECO:0000259" key="3">
    <source>
        <dbReference type="PROSITE" id="PS50050"/>
    </source>
</evidence>
<organism evidence="4 5">
    <name type="scientific">Crassostrea virginica</name>
    <name type="common">Eastern oyster</name>
    <dbReference type="NCBI Taxonomy" id="6565"/>
    <lineage>
        <taxon>Eukaryota</taxon>
        <taxon>Metazoa</taxon>
        <taxon>Spiralia</taxon>
        <taxon>Lophotrochozoa</taxon>
        <taxon>Mollusca</taxon>
        <taxon>Bivalvia</taxon>
        <taxon>Autobranchia</taxon>
        <taxon>Pteriomorphia</taxon>
        <taxon>Ostreida</taxon>
        <taxon>Ostreoidea</taxon>
        <taxon>Ostreidae</taxon>
        <taxon>Crassostrea</taxon>
    </lineage>
</organism>
<dbReference type="GeneID" id="111118757"/>
<dbReference type="OrthoDB" id="6187627at2759"/>
<comment type="caution">
    <text evidence="1">Lacks conserved residue(s) required for the propagation of feature annotation.</text>
</comment>
<protein>
    <submittedName>
        <fullName evidence="5">Uncharacterized protein LOC111118757</fullName>
    </submittedName>
</protein>
<feature type="transmembrane region" description="Helical" evidence="2">
    <location>
        <begin position="123"/>
        <end position="146"/>
    </location>
</feature>
<evidence type="ECO:0000313" key="4">
    <source>
        <dbReference type="Proteomes" id="UP000694844"/>
    </source>
</evidence>
<dbReference type="PROSITE" id="PS50050">
    <property type="entry name" value="TNFR_NGFR_2"/>
    <property type="match status" value="1"/>
</dbReference>
<keyword evidence="2" id="KW-1133">Transmembrane helix</keyword>
<sequence length="228" mass="26153">MISLYLKLDTHSVCIISTIGFNKGTRPYFRTTVNMCKKDEYYVLDTGECLPCSECPKGDSVIFKCHYFGDTVCEKDVFKGLIMDFPTPNPSLVTRGPGTVAVEVPGTVAVEVLPEDWTTSPTLLTVITAVCFTTLMITIVIALYCIRRKMCHPKHEKEILYLSRPYPRYQHPRVDEDERYQPLPSRERLKKTNYFGNSHIYVNMLHESLDSDYCTIDDYVDIDEHLVS</sequence>
<dbReference type="KEGG" id="cvn:111118757"/>
<feature type="disulfide bond" evidence="1">
    <location>
        <begin position="55"/>
        <end position="73"/>
    </location>
</feature>
<dbReference type="AlphaFoldDB" id="A0A8B8CHW5"/>
<dbReference type="SUPFAM" id="SSF57586">
    <property type="entry name" value="TNF receptor-like"/>
    <property type="match status" value="1"/>
</dbReference>
<keyword evidence="4" id="KW-1185">Reference proteome</keyword>
<feature type="domain" description="TNFR-Cys" evidence="3">
    <location>
        <begin position="35"/>
        <end position="73"/>
    </location>
</feature>
<dbReference type="SMART" id="SM00208">
    <property type="entry name" value="TNFR"/>
    <property type="match status" value="1"/>
</dbReference>
<evidence type="ECO:0000313" key="5">
    <source>
        <dbReference type="RefSeq" id="XP_022314081.1"/>
    </source>
</evidence>
<gene>
    <name evidence="5" type="primary">LOC111118757</name>
</gene>
<dbReference type="InterPro" id="IPR001368">
    <property type="entry name" value="TNFR/NGFR_Cys_rich_reg"/>
</dbReference>
<dbReference type="PROSITE" id="PS00652">
    <property type="entry name" value="TNFR_NGFR_1"/>
    <property type="match status" value="1"/>
</dbReference>
<reference evidence="5" key="2">
    <citation type="submission" date="2025-08" db="UniProtKB">
        <authorList>
            <consortium name="RefSeq"/>
        </authorList>
    </citation>
    <scope>IDENTIFICATION</scope>
    <source>
        <tissue evidence="5">Whole sample</tissue>
    </source>
</reference>
<reference evidence="4" key="1">
    <citation type="submission" date="2024-06" db="UniProtKB">
        <authorList>
            <consortium name="RefSeq"/>
        </authorList>
    </citation>
    <scope>NUCLEOTIDE SEQUENCE [LARGE SCALE GENOMIC DNA]</scope>
</reference>
<evidence type="ECO:0000256" key="1">
    <source>
        <dbReference type="PROSITE-ProRule" id="PRU00206"/>
    </source>
</evidence>
<dbReference type="Gene3D" id="2.10.50.10">
    <property type="entry name" value="Tumor Necrosis Factor Receptor, subunit A, domain 2"/>
    <property type="match status" value="1"/>
</dbReference>
<feature type="disulfide bond" evidence="1">
    <location>
        <begin position="52"/>
        <end position="65"/>
    </location>
</feature>
<keyword evidence="1" id="KW-1015">Disulfide bond</keyword>
<evidence type="ECO:0000256" key="2">
    <source>
        <dbReference type="SAM" id="Phobius"/>
    </source>
</evidence>
<name>A0A8B8CHW5_CRAVI</name>
<keyword evidence="2" id="KW-0472">Membrane</keyword>
<dbReference type="RefSeq" id="XP_022314081.1">
    <property type="nucleotide sequence ID" value="XM_022458373.1"/>
</dbReference>
<proteinExistence type="predicted"/>
<accession>A0A8B8CHW5</accession>
<keyword evidence="2" id="KW-0812">Transmembrane</keyword>
<feature type="repeat" description="TNFR-Cys" evidence="1">
    <location>
        <begin position="35"/>
        <end position="73"/>
    </location>
</feature>